<comment type="caution">
    <text evidence="3">The sequence shown here is derived from an EMBL/GenBank/DDBJ whole genome shotgun (WGS) entry which is preliminary data.</text>
</comment>
<proteinExistence type="predicted"/>
<evidence type="ECO:0000259" key="2">
    <source>
        <dbReference type="Pfam" id="PF01464"/>
    </source>
</evidence>
<dbReference type="SUPFAM" id="SSF53955">
    <property type="entry name" value="Lysozyme-like"/>
    <property type="match status" value="1"/>
</dbReference>
<evidence type="ECO:0000256" key="1">
    <source>
        <dbReference type="SAM" id="SignalP"/>
    </source>
</evidence>
<name>A0A7Z1MKF5_9VIBR</name>
<dbReference type="InterPro" id="IPR008258">
    <property type="entry name" value="Transglycosylase_SLT_dom_1"/>
</dbReference>
<dbReference type="AlphaFoldDB" id="A0A7Z1MKF5"/>
<dbReference type="Pfam" id="PF01464">
    <property type="entry name" value="SLT"/>
    <property type="match status" value="1"/>
</dbReference>
<dbReference type="CDD" id="cd13400">
    <property type="entry name" value="LT_IagB-like"/>
    <property type="match status" value="1"/>
</dbReference>
<dbReference type="EMBL" id="MDBS01000020">
    <property type="protein sequence ID" value="PMP30538.1"/>
    <property type="molecule type" value="Genomic_DNA"/>
</dbReference>
<sequence length="141" mass="15865">MKIIVPLMLCYSSISNAFCFNEAALYYNVNSNLLKAIARVESDFDSKAMNYANSNKTYDIGLMQINSIHLPTLKKFKITESVLINDPCVNVYVGAWILSDNFARYGFNDFALGAYNAGGSANKQQARERYANKVKKHLTQE</sequence>
<feature type="signal peptide" evidence="1">
    <location>
        <begin position="1"/>
        <end position="17"/>
    </location>
</feature>
<dbReference type="RefSeq" id="WP_154723939.1">
    <property type="nucleotide sequence ID" value="NZ_CP170597.1"/>
</dbReference>
<organism evidence="3">
    <name type="scientific">Vibrio cyclitrophicus</name>
    <dbReference type="NCBI Taxonomy" id="47951"/>
    <lineage>
        <taxon>Bacteria</taxon>
        <taxon>Pseudomonadati</taxon>
        <taxon>Pseudomonadota</taxon>
        <taxon>Gammaproteobacteria</taxon>
        <taxon>Vibrionales</taxon>
        <taxon>Vibrionaceae</taxon>
        <taxon>Vibrio</taxon>
    </lineage>
</organism>
<reference evidence="3" key="1">
    <citation type="submission" date="2016-07" db="EMBL/GenBank/DDBJ databases">
        <authorList>
            <person name="Kauffman K."/>
            <person name="Arevalo P."/>
            <person name="Polz M.F."/>
        </authorList>
    </citation>
    <scope>NUCLEOTIDE SEQUENCE</scope>
    <source>
        <strain evidence="3">10N.222.46.E12</strain>
    </source>
</reference>
<gene>
    <name evidence="3" type="ORF">BCS90_14650</name>
</gene>
<protein>
    <recommendedName>
        <fullName evidence="2">Transglycosylase SLT domain-containing protein</fullName>
    </recommendedName>
</protein>
<accession>A0A7Z1MKF5</accession>
<feature type="chain" id="PRO_5031491571" description="Transglycosylase SLT domain-containing protein" evidence="1">
    <location>
        <begin position="18"/>
        <end position="141"/>
    </location>
</feature>
<feature type="domain" description="Transglycosylase SLT" evidence="2">
    <location>
        <begin position="19"/>
        <end position="136"/>
    </location>
</feature>
<reference evidence="3" key="2">
    <citation type="journal article" date="2018" name="Nature">
        <title>A major lineage of non-tailed dsDNA viruses as unrecognized killers of marine bacteria.</title>
        <authorList>
            <person name="Kauffman K.M."/>
            <person name="Hussain F.A."/>
            <person name="Yang J."/>
            <person name="Arevalo P."/>
            <person name="Brown J.M."/>
            <person name="Chang W.K."/>
            <person name="VanInsberghe D."/>
            <person name="Elsherbini J."/>
            <person name="Sharma R.S."/>
            <person name="Cutler M.B."/>
            <person name="Kelly L."/>
            <person name="Polz M.F."/>
        </authorList>
    </citation>
    <scope>NUCLEOTIDE SEQUENCE</scope>
    <source>
        <strain evidence="3">10N.222.46.E12</strain>
    </source>
</reference>
<keyword evidence="1" id="KW-0732">Signal</keyword>
<evidence type="ECO:0000313" key="3">
    <source>
        <dbReference type="EMBL" id="PMP30538.1"/>
    </source>
</evidence>
<dbReference type="Gene3D" id="1.10.530.10">
    <property type="match status" value="1"/>
</dbReference>
<dbReference type="InterPro" id="IPR023346">
    <property type="entry name" value="Lysozyme-like_dom_sf"/>
</dbReference>